<name>A0A4Z2FCK8_9TELE</name>
<evidence type="ECO:0000256" key="1">
    <source>
        <dbReference type="SAM" id="MobiDB-lite"/>
    </source>
</evidence>
<keyword evidence="3" id="KW-1185">Reference proteome</keyword>
<gene>
    <name evidence="2" type="ORF">EYF80_051209</name>
</gene>
<reference evidence="2 3" key="1">
    <citation type="submission" date="2019-03" db="EMBL/GenBank/DDBJ databases">
        <title>First draft genome of Liparis tanakae, snailfish: a comprehensive survey of snailfish specific genes.</title>
        <authorList>
            <person name="Kim W."/>
            <person name="Song I."/>
            <person name="Jeong J.-H."/>
            <person name="Kim D."/>
            <person name="Kim S."/>
            <person name="Ryu S."/>
            <person name="Song J.Y."/>
            <person name="Lee S.K."/>
        </authorList>
    </citation>
    <scope>NUCLEOTIDE SEQUENCE [LARGE SCALE GENOMIC DNA]</scope>
    <source>
        <tissue evidence="2">Muscle</tissue>
    </source>
</reference>
<feature type="region of interest" description="Disordered" evidence="1">
    <location>
        <begin position="83"/>
        <end position="106"/>
    </location>
</feature>
<dbReference type="AlphaFoldDB" id="A0A4Z2FCK8"/>
<comment type="caution">
    <text evidence="2">The sequence shown here is derived from an EMBL/GenBank/DDBJ whole genome shotgun (WGS) entry which is preliminary data.</text>
</comment>
<dbReference type="EMBL" id="SRLO01001355">
    <property type="protein sequence ID" value="TNN38630.1"/>
    <property type="molecule type" value="Genomic_DNA"/>
</dbReference>
<evidence type="ECO:0000313" key="3">
    <source>
        <dbReference type="Proteomes" id="UP000314294"/>
    </source>
</evidence>
<organism evidence="2 3">
    <name type="scientific">Liparis tanakae</name>
    <name type="common">Tanaka's snailfish</name>
    <dbReference type="NCBI Taxonomy" id="230148"/>
    <lineage>
        <taxon>Eukaryota</taxon>
        <taxon>Metazoa</taxon>
        <taxon>Chordata</taxon>
        <taxon>Craniata</taxon>
        <taxon>Vertebrata</taxon>
        <taxon>Euteleostomi</taxon>
        <taxon>Actinopterygii</taxon>
        <taxon>Neopterygii</taxon>
        <taxon>Teleostei</taxon>
        <taxon>Neoteleostei</taxon>
        <taxon>Acanthomorphata</taxon>
        <taxon>Eupercaria</taxon>
        <taxon>Perciformes</taxon>
        <taxon>Cottioidei</taxon>
        <taxon>Cottales</taxon>
        <taxon>Liparidae</taxon>
        <taxon>Liparis</taxon>
    </lineage>
</organism>
<sequence>MLLRQKFEDIRSQCVDGCLSLVGRCVVPIGCYLPGVTQSTRTPIKCGSVMWLLAEAKHLARIWLLKSSIMPAAMKMKELENDIHGEVNSNHRGSRNATHKTPSKDC</sequence>
<protein>
    <submittedName>
        <fullName evidence="2">Uncharacterized protein</fullName>
    </submittedName>
</protein>
<accession>A0A4Z2FCK8</accession>
<dbReference type="Proteomes" id="UP000314294">
    <property type="component" value="Unassembled WGS sequence"/>
</dbReference>
<evidence type="ECO:0000313" key="2">
    <source>
        <dbReference type="EMBL" id="TNN38630.1"/>
    </source>
</evidence>
<proteinExistence type="predicted"/>